<proteinExistence type="predicted"/>
<protein>
    <recommendedName>
        <fullName evidence="3">3'-5' exonuclease domain-containing protein</fullName>
    </recommendedName>
</protein>
<dbReference type="SUPFAM" id="SSF53098">
    <property type="entry name" value="Ribonuclease H-like"/>
    <property type="match status" value="1"/>
</dbReference>
<feature type="domain" description="3'-5' exonuclease" evidence="3">
    <location>
        <begin position="41"/>
        <end position="135"/>
    </location>
</feature>
<dbReference type="Gene3D" id="3.30.420.10">
    <property type="entry name" value="Ribonuclease H-like superfamily/Ribonuclease H"/>
    <property type="match status" value="1"/>
</dbReference>
<evidence type="ECO:0000313" key="5">
    <source>
        <dbReference type="Proteomes" id="UP001642260"/>
    </source>
</evidence>
<name>A0ABC8L152_ERUVS</name>
<keyword evidence="5" id="KW-1185">Reference proteome</keyword>
<dbReference type="InterPro" id="IPR012337">
    <property type="entry name" value="RNaseH-like_sf"/>
</dbReference>
<dbReference type="Pfam" id="PF01612">
    <property type="entry name" value="DNA_pol_A_exo1"/>
    <property type="match status" value="1"/>
</dbReference>
<dbReference type="InterPro" id="IPR036397">
    <property type="entry name" value="RNaseH_sf"/>
</dbReference>
<evidence type="ECO:0000256" key="2">
    <source>
        <dbReference type="ARBA" id="ARBA00022801"/>
    </source>
</evidence>
<dbReference type="PANTHER" id="PTHR13620:SF121">
    <property type="entry name" value="EMB|CAB82946.1-RELATED"/>
    <property type="match status" value="1"/>
</dbReference>
<evidence type="ECO:0000256" key="1">
    <source>
        <dbReference type="ARBA" id="ARBA00022722"/>
    </source>
</evidence>
<dbReference type="PANTHER" id="PTHR13620">
    <property type="entry name" value="3-5 EXONUCLEASE"/>
    <property type="match status" value="1"/>
</dbReference>
<evidence type="ECO:0000313" key="4">
    <source>
        <dbReference type="EMBL" id="CAH8368567.1"/>
    </source>
</evidence>
<dbReference type="InterPro" id="IPR002562">
    <property type="entry name" value="3'-5'_exonuclease_dom"/>
</dbReference>
<dbReference type="AlphaFoldDB" id="A0ABC8L152"/>
<evidence type="ECO:0000259" key="3">
    <source>
        <dbReference type="Pfam" id="PF01612"/>
    </source>
</evidence>
<keyword evidence="1" id="KW-0540">Nuclease</keyword>
<dbReference type="GO" id="GO:0008408">
    <property type="term" value="F:3'-5' exonuclease activity"/>
    <property type="evidence" value="ECO:0007669"/>
    <property type="project" value="UniProtKB-ARBA"/>
</dbReference>
<gene>
    <name evidence="4" type="ORF">ERUC_LOCUS30996</name>
</gene>
<keyword evidence="2" id="KW-0378">Hydrolase</keyword>
<dbReference type="InterPro" id="IPR051132">
    <property type="entry name" value="3-5_Exonuclease_domain"/>
</dbReference>
<sequence>MELYMGVEGIHRETHTSTIKIGRVLIKTTVTDKNSDMDCLVKAFLSNIKNRKKIIGLDTERAQRSSGDKNATVLLQLCDGDHCLIVQLPPCDERFPSLFNFLNLPDFTFVGVGIQNTLRKLESEFGLTCKNAFEVGPGTWRNLKVSADEKAWIHNIVLTHKPSSPVFDDWGAYLLNKDQITLAASNAHFAFRMGKLVLESEAV</sequence>
<dbReference type="CDD" id="cd06141">
    <property type="entry name" value="WRN_exo"/>
    <property type="match status" value="1"/>
</dbReference>
<accession>A0ABC8L152</accession>
<dbReference type="Proteomes" id="UP001642260">
    <property type="component" value="Unassembled WGS sequence"/>
</dbReference>
<dbReference type="EMBL" id="CAKOAT010412932">
    <property type="protein sequence ID" value="CAH8368567.1"/>
    <property type="molecule type" value="Genomic_DNA"/>
</dbReference>
<comment type="caution">
    <text evidence="4">The sequence shown here is derived from an EMBL/GenBank/DDBJ whole genome shotgun (WGS) entry which is preliminary data.</text>
</comment>
<reference evidence="4 5" key="1">
    <citation type="submission" date="2022-03" db="EMBL/GenBank/DDBJ databases">
        <authorList>
            <person name="Macdonald S."/>
            <person name="Ahmed S."/>
            <person name="Newling K."/>
        </authorList>
    </citation>
    <scope>NUCLEOTIDE SEQUENCE [LARGE SCALE GENOMIC DNA]</scope>
</reference>
<organism evidence="4 5">
    <name type="scientific">Eruca vesicaria subsp. sativa</name>
    <name type="common">Garden rocket</name>
    <name type="synonym">Eruca sativa</name>
    <dbReference type="NCBI Taxonomy" id="29727"/>
    <lineage>
        <taxon>Eukaryota</taxon>
        <taxon>Viridiplantae</taxon>
        <taxon>Streptophyta</taxon>
        <taxon>Embryophyta</taxon>
        <taxon>Tracheophyta</taxon>
        <taxon>Spermatophyta</taxon>
        <taxon>Magnoliopsida</taxon>
        <taxon>eudicotyledons</taxon>
        <taxon>Gunneridae</taxon>
        <taxon>Pentapetalae</taxon>
        <taxon>rosids</taxon>
        <taxon>malvids</taxon>
        <taxon>Brassicales</taxon>
        <taxon>Brassicaceae</taxon>
        <taxon>Brassiceae</taxon>
        <taxon>Eruca</taxon>
    </lineage>
</organism>